<gene>
    <name evidence="10" type="ORF">DXZ20_20500</name>
</gene>
<evidence type="ECO:0000313" key="11">
    <source>
        <dbReference type="Proteomes" id="UP000481033"/>
    </source>
</evidence>
<dbReference type="PROSITE" id="PS00088">
    <property type="entry name" value="SOD_MN"/>
    <property type="match status" value="1"/>
</dbReference>
<evidence type="ECO:0000256" key="4">
    <source>
        <dbReference type="ARBA" id="ARBA00023004"/>
    </source>
</evidence>
<dbReference type="Proteomes" id="UP000481033">
    <property type="component" value="Unassembled WGS sequence"/>
</dbReference>
<comment type="catalytic activity">
    <reaction evidence="5 7">
        <text>2 superoxide + 2 H(+) = H2O2 + O2</text>
        <dbReference type="Rhea" id="RHEA:20696"/>
        <dbReference type="ChEBI" id="CHEBI:15378"/>
        <dbReference type="ChEBI" id="CHEBI:15379"/>
        <dbReference type="ChEBI" id="CHEBI:16240"/>
        <dbReference type="ChEBI" id="CHEBI:18421"/>
        <dbReference type="EC" id="1.15.1.1"/>
    </reaction>
</comment>
<dbReference type="Gene3D" id="3.55.40.20">
    <property type="entry name" value="Iron/manganese superoxide dismutase, C-terminal domain"/>
    <property type="match status" value="1"/>
</dbReference>
<evidence type="ECO:0000256" key="2">
    <source>
        <dbReference type="ARBA" id="ARBA00022723"/>
    </source>
</evidence>
<feature type="domain" description="Manganese/iron superoxide dismutase C-terminal" evidence="9">
    <location>
        <begin position="94"/>
        <end position="194"/>
    </location>
</feature>
<reference evidence="10 11" key="1">
    <citation type="journal article" date="2020" name="Microb. Ecol.">
        <title>Ecogenomics of the Marine Benthic Filamentous Cyanobacterium Adonisia.</title>
        <authorList>
            <person name="Walter J.M."/>
            <person name="Coutinho F.H."/>
            <person name="Leomil L."/>
            <person name="Hargreaves P.I."/>
            <person name="Campeao M.E."/>
            <person name="Vieira V.V."/>
            <person name="Silva B.S."/>
            <person name="Fistarol G.O."/>
            <person name="Salomon P.S."/>
            <person name="Sawabe T."/>
            <person name="Mino S."/>
            <person name="Hosokawa M."/>
            <person name="Miyashita H."/>
            <person name="Maruyama F."/>
            <person name="van Verk M.C."/>
            <person name="Dutilh B.E."/>
            <person name="Thompson C.C."/>
            <person name="Thompson F.L."/>
        </authorList>
    </citation>
    <scope>NUCLEOTIDE SEQUENCE [LARGE SCALE GENOMIC DNA]</scope>
    <source>
        <strain evidence="10 11">CCMR0081</strain>
    </source>
</reference>
<dbReference type="PANTHER" id="PTHR42769">
    <property type="entry name" value="SUPEROXIDE DISMUTASE"/>
    <property type="match status" value="1"/>
</dbReference>
<comment type="similarity">
    <text evidence="1 7">Belongs to the iron/manganese superoxide dismutase family.</text>
</comment>
<dbReference type="FunFam" id="1.10.287.990:FF:000002">
    <property type="entry name" value="Superoxide dismutase"/>
    <property type="match status" value="1"/>
</dbReference>
<evidence type="ECO:0000313" key="10">
    <source>
        <dbReference type="EMBL" id="NEZ57982.1"/>
    </source>
</evidence>
<dbReference type="GO" id="GO:0046872">
    <property type="term" value="F:metal ion binding"/>
    <property type="evidence" value="ECO:0007669"/>
    <property type="project" value="UniProtKB-KW"/>
</dbReference>
<sequence length="199" mass="22105">MAYKLPVLPYDYTALEPYISKSTLEFHHDKHHAAYVSKFNAAVQGTDLDNKPIEDVIKAIAGDAEKTGVFNNAAQAWNHTFYWNSMKPNGGGKPTGDLAKKIETDFGSLEKFAEAFKTAGASQFGSGWAWLVLDNGTLKVTKTLNADNPLTHGQVPLLTMDVWEHAYYLDYQNKRPDYIGAFLDNLVNWDFAAQNLAVA</sequence>
<feature type="binding site" evidence="6">
    <location>
        <position position="161"/>
    </location>
    <ligand>
        <name>Mn(2+)</name>
        <dbReference type="ChEBI" id="CHEBI:29035"/>
    </ligand>
</feature>
<dbReference type="EC" id="1.15.1.1" evidence="7"/>
<accession>A0A6M0RQG9</accession>
<feature type="domain" description="Manganese/iron superoxide dismutase N-terminal" evidence="8">
    <location>
        <begin position="3"/>
        <end position="87"/>
    </location>
</feature>
<dbReference type="InterPro" id="IPR036324">
    <property type="entry name" value="Mn/Fe_SOD_N_sf"/>
</dbReference>
<dbReference type="InterPro" id="IPR019833">
    <property type="entry name" value="Mn/Fe_SOD_BS"/>
</dbReference>
<keyword evidence="3 7" id="KW-0560">Oxidoreductase</keyword>
<name>A0A6M0RQG9_9CYAN</name>
<keyword evidence="11" id="KW-1185">Reference proteome</keyword>
<evidence type="ECO:0000256" key="5">
    <source>
        <dbReference type="ARBA" id="ARBA00049204"/>
    </source>
</evidence>
<feature type="binding site" evidence="6">
    <location>
        <position position="165"/>
    </location>
    <ligand>
        <name>Mn(2+)</name>
        <dbReference type="ChEBI" id="CHEBI:29035"/>
    </ligand>
</feature>
<dbReference type="EMBL" id="QXHD01000004">
    <property type="protein sequence ID" value="NEZ57982.1"/>
    <property type="molecule type" value="Genomic_DNA"/>
</dbReference>
<evidence type="ECO:0000259" key="8">
    <source>
        <dbReference type="Pfam" id="PF00081"/>
    </source>
</evidence>
<feature type="binding site" evidence="6">
    <location>
        <position position="27"/>
    </location>
    <ligand>
        <name>Mn(2+)</name>
        <dbReference type="ChEBI" id="CHEBI:29035"/>
    </ligand>
</feature>
<dbReference type="InterPro" id="IPR001189">
    <property type="entry name" value="Mn/Fe_SOD"/>
</dbReference>
<proteinExistence type="inferred from homology"/>
<dbReference type="FunFam" id="3.55.40.20:FF:000001">
    <property type="entry name" value="Superoxide dismutase"/>
    <property type="match status" value="1"/>
</dbReference>
<dbReference type="Gene3D" id="1.10.287.990">
    <property type="entry name" value="Fe,Mn superoxide dismutase (SOD) domain"/>
    <property type="match status" value="1"/>
</dbReference>
<comment type="function">
    <text evidence="7">Destroys radicals which are normally produced within the cells and which are toxic to biological systems.</text>
</comment>
<dbReference type="PANTHER" id="PTHR42769:SF3">
    <property type="entry name" value="SUPEROXIDE DISMUTASE [FE] 2, CHLOROPLASTIC"/>
    <property type="match status" value="1"/>
</dbReference>
<dbReference type="GO" id="GO:0005737">
    <property type="term" value="C:cytoplasm"/>
    <property type="evidence" value="ECO:0007669"/>
    <property type="project" value="UniProtKB-ARBA"/>
</dbReference>
<dbReference type="Pfam" id="PF02777">
    <property type="entry name" value="Sod_Fe_C"/>
    <property type="match status" value="1"/>
</dbReference>
<dbReference type="PRINTS" id="PR01703">
    <property type="entry name" value="MNSODISMTASE"/>
</dbReference>
<evidence type="ECO:0000256" key="1">
    <source>
        <dbReference type="ARBA" id="ARBA00008714"/>
    </source>
</evidence>
<dbReference type="PIRSF" id="PIRSF000349">
    <property type="entry name" value="SODismutase"/>
    <property type="match status" value="1"/>
</dbReference>
<comment type="caution">
    <text evidence="10">The sequence shown here is derived from an EMBL/GenBank/DDBJ whole genome shotgun (WGS) entry which is preliminary data.</text>
</comment>
<keyword evidence="2 6" id="KW-0479">Metal-binding</keyword>
<dbReference type="Pfam" id="PF00081">
    <property type="entry name" value="Sod_Fe_N"/>
    <property type="match status" value="1"/>
</dbReference>
<feature type="binding site" evidence="6">
    <location>
        <position position="79"/>
    </location>
    <ligand>
        <name>Mn(2+)</name>
        <dbReference type="ChEBI" id="CHEBI:29035"/>
    </ligand>
</feature>
<dbReference type="RefSeq" id="WP_163700187.1">
    <property type="nucleotide sequence ID" value="NZ_QXHD01000004.1"/>
</dbReference>
<organism evidence="10 11">
    <name type="scientific">Adonisia turfae CCMR0081</name>
    <dbReference type="NCBI Taxonomy" id="2292702"/>
    <lineage>
        <taxon>Bacteria</taxon>
        <taxon>Bacillati</taxon>
        <taxon>Cyanobacteriota</taxon>
        <taxon>Adonisia</taxon>
        <taxon>Adonisia turfae</taxon>
    </lineage>
</organism>
<protein>
    <recommendedName>
        <fullName evidence="7">Superoxide dismutase</fullName>
        <ecNumber evidence="7">1.15.1.1</ecNumber>
    </recommendedName>
</protein>
<evidence type="ECO:0000259" key="9">
    <source>
        <dbReference type="Pfam" id="PF02777"/>
    </source>
</evidence>
<dbReference type="SUPFAM" id="SSF54719">
    <property type="entry name" value="Fe,Mn superoxide dismutase (SOD), C-terminal domain"/>
    <property type="match status" value="1"/>
</dbReference>
<dbReference type="SUPFAM" id="SSF46609">
    <property type="entry name" value="Fe,Mn superoxide dismutase (SOD), N-terminal domain"/>
    <property type="match status" value="1"/>
</dbReference>
<evidence type="ECO:0000256" key="6">
    <source>
        <dbReference type="PIRSR" id="PIRSR000349-1"/>
    </source>
</evidence>
<dbReference type="InterPro" id="IPR036314">
    <property type="entry name" value="SOD_C_sf"/>
</dbReference>
<dbReference type="InterPro" id="IPR019831">
    <property type="entry name" value="Mn/Fe_SOD_N"/>
</dbReference>
<dbReference type="InterPro" id="IPR019832">
    <property type="entry name" value="Mn/Fe_SOD_C"/>
</dbReference>
<dbReference type="AlphaFoldDB" id="A0A6M0RQG9"/>
<evidence type="ECO:0000256" key="7">
    <source>
        <dbReference type="RuleBase" id="RU000414"/>
    </source>
</evidence>
<dbReference type="GO" id="GO:0004784">
    <property type="term" value="F:superoxide dismutase activity"/>
    <property type="evidence" value="ECO:0007669"/>
    <property type="project" value="UniProtKB-EC"/>
</dbReference>
<keyword evidence="4" id="KW-0408">Iron</keyword>
<evidence type="ECO:0000256" key="3">
    <source>
        <dbReference type="ARBA" id="ARBA00023002"/>
    </source>
</evidence>